<evidence type="ECO:0000313" key="2">
    <source>
        <dbReference type="EMBL" id="WIM67898.1"/>
    </source>
</evidence>
<dbReference type="Gene3D" id="2.40.10.10">
    <property type="entry name" value="Trypsin-like serine proteases"/>
    <property type="match status" value="2"/>
</dbReference>
<dbReference type="InterPro" id="IPR009003">
    <property type="entry name" value="Peptidase_S1_PA"/>
</dbReference>
<evidence type="ECO:0000313" key="3">
    <source>
        <dbReference type="Proteomes" id="UP001225598"/>
    </source>
</evidence>
<dbReference type="RefSeq" id="WP_284825222.1">
    <property type="nucleotide sequence ID" value="NZ_CP126969.1"/>
</dbReference>
<dbReference type="EMBL" id="CP126969">
    <property type="protein sequence ID" value="WIM67898.1"/>
    <property type="molecule type" value="Genomic_DNA"/>
</dbReference>
<feature type="chain" id="PRO_5046055449" description="Serine protease" evidence="1">
    <location>
        <begin position="24"/>
        <end position="247"/>
    </location>
</feature>
<name>A0ABY8VGX4_9CORY</name>
<evidence type="ECO:0000256" key="1">
    <source>
        <dbReference type="SAM" id="SignalP"/>
    </source>
</evidence>
<protein>
    <recommendedName>
        <fullName evidence="4">Serine protease</fullName>
    </recommendedName>
</protein>
<accession>A0ABY8VGX4</accession>
<keyword evidence="3" id="KW-1185">Reference proteome</keyword>
<gene>
    <name evidence="2" type="ORF">QP027_00400</name>
</gene>
<reference evidence="2 3" key="1">
    <citation type="submission" date="2023-05" db="EMBL/GenBank/DDBJ databases">
        <title>Corynebacterium suedekumii sp. nov. and Corynebacterium breve sp. nov. isolated from raw cow's milk.</title>
        <authorList>
            <person name="Baer M.K."/>
            <person name="Mehl L."/>
            <person name="Hellmuth R."/>
            <person name="Marke G."/>
            <person name="Lipski A."/>
        </authorList>
    </citation>
    <scope>NUCLEOTIDE SEQUENCE [LARGE SCALE GENOMIC DNA]</scope>
    <source>
        <strain evidence="2 3">R4</strain>
    </source>
</reference>
<sequence length="247" mass="26210">MRTTVRLASAISALVSTLLIGSAALPSAVGHSPAHDIDLSKFNAQGVLHDDTARHVLTHPDKVLPGAQIVSEKGVYCSAGWIVDKHGERFVSTAAHCGEEGTRFGIVDRDGYWHEFGQVDQRFYGSGFDRSLIRVTDRERVQSRIPITNLAFGDAASSDYVARAQPTLCVLGQKSGLSCGPYTSTDEFGRVNFSAVAGHGDSGGPVFALDNGTLHPVGLLQGGYADQPVLASQPLNGPLFDDAVIVH</sequence>
<organism evidence="2 3">
    <name type="scientific">Corynebacterium breve</name>
    <dbReference type="NCBI Taxonomy" id="3049799"/>
    <lineage>
        <taxon>Bacteria</taxon>
        <taxon>Bacillati</taxon>
        <taxon>Actinomycetota</taxon>
        <taxon>Actinomycetes</taxon>
        <taxon>Mycobacteriales</taxon>
        <taxon>Corynebacteriaceae</taxon>
        <taxon>Corynebacterium</taxon>
    </lineage>
</organism>
<evidence type="ECO:0008006" key="4">
    <source>
        <dbReference type="Google" id="ProtNLM"/>
    </source>
</evidence>
<proteinExistence type="predicted"/>
<dbReference type="SUPFAM" id="SSF50494">
    <property type="entry name" value="Trypsin-like serine proteases"/>
    <property type="match status" value="1"/>
</dbReference>
<dbReference type="Proteomes" id="UP001225598">
    <property type="component" value="Chromosome"/>
</dbReference>
<feature type="signal peptide" evidence="1">
    <location>
        <begin position="1"/>
        <end position="23"/>
    </location>
</feature>
<dbReference type="InterPro" id="IPR043504">
    <property type="entry name" value="Peptidase_S1_PA_chymotrypsin"/>
</dbReference>
<keyword evidence="1" id="KW-0732">Signal</keyword>